<feature type="non-terminal residue" evidence="1">
    <location>
        <position position="1"/>
    </location>
</feature>
<comment type="caution">
    <text evidence="1">The sequence shown here is derived from an EMBL/GenBank/DDBJ whole genome shotgun (WGS) entry which is preliminary data.</text>
</comment>
<sequence length="106" mass="11869">SMLLSKTLPTSCPFCPSCASTAWRIQTGRARSICLQARCRAMRGRCIHASPPSFALLHMPSSGWIGTKRRARTSHCFVGWFCPHVQPTLCWRMRRMQSALTLVSSS</sequence>
<accession>A0ACC1I155</accession>
<gene>
    <name evidence="1" type="ORF">LPJ66_010179</name>
</gene>
<reference evidence="1" key="1">
    <citation type="submission" date="2022-07" db="EMBL/GenBank/DDBJ databases">
        <title>Phylogenomic reconstructions and comparative analyses of Kickxellomycotina fungi.</title>
        <authorList>
            <person name="Reynolds N.K."/>
            <person name="Stajich J.E."/>
            <person name="Barry K."/>
            <person name="Grigoriev I.V."/>
            <person name="Crous P."/>
            <person name="Smith M.E."/>
        </authorList>
    </citation>
    <scope>NUCLEOTIDE SEQUENCE</scope>
    <source>
        <strain evidence="1">Benny 63K</strain>
    </source>
</reference>
<evidence type="ECO:0000313" key="1">
    <source>
        <dbReference type="EMBL" id="KAJ1885312.1"/>
    </source>
</evidence>
<dbReference type="EMBL" id="JANBPG010002574">
    <property type="protein sequence ID" value="KAJ1885312.1"/>
    <property type="molecule type" value="Genomic_DNA"/>
</dbReference>
<dbReference type="Proteomes" id="UP001150581">
    <property type="component" value="Unassembled WGS sequence"/>
</dbReference>
<feature type="non-terminal residue" evidence="1">
    <location>
        <position position="106"/>
    </location>
</feature>
<organism evidence="1 2">
    <name type="scientific">Kickxella alabastrina</name>
    <dbReference type="NCBI Taxonomy" id="61397"/>
    <lineage>
        <taxon>Eukaryota</taxon>
        <taxon>Fungi</taxon>
        <taxon>Fungi incertae sedis</taxon>
        <taxon>Zoopagomycota</taxon>
        <taxon>Kickxellomycotina</taxon>
        <taxon>Kickxellomycetes</taxon>
        <taxon>Kickxellales</taxon>
        <taxon>Kickxellaceae</taxon>
        <taxon>Kickxella</taxon>
    </lineage>
</organism>
<name>A0ACC1I155_9FUNG</name>
<evidence type="ECO:0000313" key="2">
    <source>
        <dbReference type="Proteomes" id="UP001150581"/>
    </source>
</evidence>
<protein>
    <submittedName>
        <fullName evidence="1">Uncharacterized protein</fullName>
    </submittedName>
</protein>
<proteinExistence type="predicted"/>
<keyword evidence="2" id="KW-1185">Reference proteome</keyword>